<feature type="region of interest" description="Disordered" evidence="1">
    <location>
        <begin position="68"/>
        <end position="99"/>
    </location>
</feature>
<feature type="region of interest" description="Disordered" evidence="1">
    <location>
        <begin position="145"/>
        <end position="168"/>
    </location>
</feature>
<sequence length="268" mass="29702">MHVPSADGNGYIFPVEGQPITLDDIDFTEYNRAIPIYNPLLASLGIIYENGTLNYENLMRIANRVLNSPDPTTSVSPPRNYRRRSPLPFRPSHNSTRGRMYTKERPRFPFRIANKLPCHHPLSQATTIIEDEQNKDDQDLEVNSMSFTPITPSTPSLSSSTTQTSSTSVITEEDVISIIEDPLQGLSNTLFNIVEEPEPVNPSLIASLPRIDDPVIEHPTTPSVTPTSLDTTERNDPTDAVAALSLNDEDADGSFVADFEMTEDESTN</sequence>
<reference evidence="2" key="1">
    <citation type="submission" date="2022-07" db="EMBL/GenBank/DDBJ databases">
        <title>Genome Sequence of Leucocoprinus birnbaumii.</title>
        <authorList>
            <person name="Buettner E."/>
        </authorList>
    </citation>
    <scope>NUCLEOTIDE SEQUENCE</scope>
    <source>
        <strain evidence="2">VT141</strain>
    </source>
</reference>
<evidence type="ECO:0000256" key="1">
    <source>
        <dbReference type="SAM" id="MobiDB-lite"/>
    </source>
</evidence>
<comment type="caution">
    <text evidence="2">The sequence shown here is derived from an EMBL/GenBank/DDBJ whole genome shotgun (WGS) entry which is preliminary data.</text>
</comment>
<gene>
    <name evidence="2" type="ORF">NP233_g11422</name>
</gene>
<dbReference type="AlphaFoldDB" id="A0AAD5VGU7"/>
<protein>
    <submittedName>
        <fullName evidence="2">Uncharacterized protein</fullName>
    </submittedName>
</protein>
<proteinExistence type="predicted"/>
<dbReference type="EMBL" id="JANIEX010001366">
    <property type="protein sequence ID" value="KAJ3558826.1"/>
    <property type="molecule type" value="Genomic_DNA"/>
</dbReference>
<name>A0AAD5VGU7_9AGAR</name>
<organism evidence="2 3">
    <name type="scientific">Leucocoprinus birnbaumii</name>
    <dbReference type="NCBI Taxonomy" id="56174"/>
    <lineage>
        <taxon>Eukaryota</taxon>
        <taxon>Fungi</taxon>
        <taxon>Dikarya</taxon>
        <taxon>Basidiomycota</taxon>
        <taxon>Agaricomycotina</taxon>
        <taxon>Agaricomycetes</taxon>
        <taxon>Agaricomycetidae</taxon>
        <taxon>Agaricales</taxon>
        <taxon>Agaricineae</taxon>
        <taxon>Agaricaceae</taxon>
        <taxon>Leucocoprinus</taxon>
    </lineage>
</organism>
<evidence type="ECO:0000313" key="3">
    <source>
        <dbReference type="Proteomes" id="UP001213000"/>
    </source>
</evidence>
<keyword evidence="3" id="KW-1185">Reference proteome</keyword>
<accession>A0AAD5VGU7</accession>
<evidence type="ECO:0000313" key="2">
    <source>
        <dbReference type="EMBL" id="KAJ3558826.1"/>
    </source>
</evidence>
<feature type="compositionally biased region" description="Polar residues" evidence="1">
    <location>
        <begin position="68"/>
        <end position="77"/>
    </location>
</feature>
<dbReference type="Proteomes" id="UP001213000">
    <property type="component" value="Unassembled WGS sequence"/>
</dbReference>